<dbReference type="Proteomes" id="UP000236291">
    <property type="component" value="Unassembled WGS sequence"/>
</dbReference>
<dbReference type="EMBL" id="ASHM01110363">
    <property type="protein sequence ID" value="PNX69890.1"/>
    <property type="molecule type" value="Genomic_DNA"/>
</dbReference>
<dbReference type="AlphaFoldDB" id="A0A2K3KUC9"/>
<gene>
    <name evidence="1" type="ORF">L195_g056965</name>
</gene>
<organism evidence="1 2">
    <name type="scientific">Trifolium pratense</name>
    <name type="common">Red clover</name>
    <dbReference type="NCBI Taxonomy" id="57577"/>
    <lineage>
        <taxon>Eukaryota</taxon>
        <taxon>Viridiplantae</taxon>
        <taxon>Streptophyta</taxon>
        <taxon>Embryophyta</taxon>
        <taxon>Tracheophyta</taxon>
        <taxon>Spermatophyta</taxon>
        <taxon>Magnoliopsida</taxon>
        <taxon>eudicotyledons</taxon>
        <taxon>Gunneridae</taxon>
        <taxon>Pentapetalae</taxon>
        <taxon>rosids</taxon>
        <taxon>fabids</taxon>
        <taxon>Fabales</taxon>
        <taxon>Fabaceae</taxon>
        <taxon>Papilionoideae</taxon>
        <taxon>50 kb inversion clade</taxon>
        <taxon>NPAAA clade</taxon>
        <taxon>Hologalegina</taxon>
        <taxon>IRL clade</taxon>
        <taxon>Trifolieae</taxon>
        <taxon>Trifolium</taxon>
    </lineage>
</organism>
<sequence length="42" mass="4712">GIEQKQVKLISLDQGGNTLLVLLKLAHCRTCHNLALEYMENC</sequence>
<name>A0A2K3KUC9_TRIPR</name>
<feature type="non-terminal residue" evidence="1">
    <location>
        <position position="1"/>
    </location>
</feature>
<evidence type="ECO:0000313" key="1">
    <source>
        <dbReference type="EMBL" id="PNX69890.1"/>
    </source>
</evidence>
<reference evidence="1 2" key="2">
    <citation type="journal article" date="2017" name="Front. Plant Sci.">
        <title>Gene Classification and Mining of Molecular Markers Useful in Red Clover (Trifolium pratense) Breeding.</title>
        <authorList>
            <person name="Istvanek J."/>
            <person name="Dluhosova J."/>
            <person name="Dluhos P."/>
            <person name="Patkova L."/>
            <person name="Nedelnik J."/>
            <person name="Repkova J."/>
        </authorList>
    </citation>
    <scope>NUCLEOTIDE SEQUENCE [LARGE SCALE GENOMIC DNA]</scope>
    <source>
        <strain evidence="2">cv. Tatra</strain>
        <tissue evidence="1">Young leaves</tissue>
    </source>
</reference>
<evidence type="ECO:0000313" key="2">
    <source>
        <dbReference type="Proteomes" id="UP000236291"/>
    </source>
</evidence>
<comment type="caution">
    <text evidence="1">The sequence shown here is derived from an EMBL/GenBank/DDBJ whole genome shotgun (WGS) entry which is preliminary data.</text>
</comment>
<proteinExistence type="predicted"/>
<accession>A0A2K3KUC9</accession>
<protein>
    <submittedName>
        <fullName evidence="1">Uncharacterized protein</fullName>
    </submittedName>
</protein>
<reference evidence="1 2" key="1">
    <citation type="journal article" date="2014" name="Am. J. Bot.">
        <title>Genome assembly and annotation for red clover (Trifolium pratense; Fabaceae).</title>
        <authorList>
            <person name="Istvanek J."/>
            <person name="Jaros M."/>
            <person name="Krenek A."/>
            <person name="Repkova J."/>
        </authorList>
    </citation>
    <scope>NUCLEOTIDE SEQUENCE [LARGE SCALE GENOMIC DNA]</scope>
    <source>
        <strain evidence="2">cv. Tatra</strain>
        <tissue evidence="1">Young leaves</tissue>
    </source>
</reference>